<dbReference type="AlphaFoldDB" id="A0AA39HRC6"/>
<dbReference type="PANTHER" id="PTHR13164:SF3">
    <property type="entry name" value="CALCYCLIN-BINDING PROTEIN"/>
    <property type="match status" value="1"/>
</dbReference>
<dbReference type="InterPro" id="IPR008978">
    <property type="entry name" value="HSP20-like_chaperone"/>
</dbReference>
<dbReference type="InterPro" id="IPR007699">
    <property type="entry name" value="SGS_dom"/>
</dbReference>
<dbReference type="PROSITE" id="PS51048">
    <property type="entry name" value="SGS"/>
    <property type="match status" value="1"/>
</dbReference>
<evidence type="ECO:0000259" key="1">
    <source>
        <dbReference type="PROSITE" id="PS51048"/>
    </source>
</evidence>
<dbReference type="Proteomes" id="UP001175271">
    <property type="component" value="Unassembled WGS sequence"/>
</dbReference>
<dbReference type="GO" id="GO:0005634">
    <property type="term" value="C:nucleus"/>
    <property type="evidence" value="ECO:0007669"/>
    <property type="project" value="TreeGrafter"/>
</dbReference>
<evidence type="ECO:0000313" key="4">
    <source>
        <dbReference type="Proteomes" id="UP001175271"/>
    </source>
</evidence>
<dbReference type="SUPFAM" id="SSF49764">
    <property type="entry name" value="HSP20-like chaperones"/>
    <property type="match status" value="1"/>
</dbReference>
<dbReference type="Gene3D" id="2.60.40.790">
    <property type="match status" value="1"/>
</dbReference>
<evidence type="ECO:0008006" key="5">
    <source>
        <dbReference type="Google" id="ProtNLM"/>
    </source>
</evidence>
<sequence length="289" mass="33174">MLLSRTCEEIEWSRVFRAVFEKTLVRIGLRRSSTRSEEPVLPLRRAPLSLLLLNAPDLRLIMSITKVEEVEKDLFELSQIRAKCQRPNVQKILDKHISEYCDTLKKVTDEAQKNPSPEDSSLPPQVAVNPALPRPKTKITTYAYDESDKFMKLYVTVPGVHKIPAEKVSVEFFADGIAMFCEDVNGRDYELRIVGLAGATVPEKSIYKQKTDTVLLMMKKAKEGEKWEAVIKSGKKDKKMPDFDDKGDPQESLMKLMKTMYDEGDDEMKRQIKKSFYESKQKQDNFGDL</sequence>
<evidence type="ECO:0000259" key="2">
    <source>
        <dbReference type="PROSITE" id="PS51203"/>
    </source>
</evidence>
<gene>
    <name evidence="3" type="ORF">QR680_005259</name>
</gene>
<dbReference type="GO" id="GO:0031625">
    <property type="term" value="F:ubiquitin protein ligase binding"/>
    <property type="evidence" value="ECO:0007669"/>
    <property type="project" value="InterPro"/>
</dbReference>
<dbReference type="GO" id="GO:0015631">
    <property type="term" value="F:tubulin binding"/>
    <property type="evidence" value="ECO:0007669"/>
    <property type="project" value="InterPro"/>
</dbReference>
<accession>A0AA39HRC6</accession>
<dbReference type="GO" id="GO:0007507">
    <property type="term" value="P:heart development"/>
    <property type="evidence" value="ECO:0007669"/>
    <property type="project" value="TreeGrafter"/>
</dbReference>
<evidence type="ECO:0000313" key="3">
    <source>
        <dbReference type="EMBL" id="KAK0410662.1"/>
    </source>
</evidence>
<dbReference type="GO" id="GO:0044548">
    <property type="term" value="F:S100 protein binding"/>
    <property type="evidence" value="ECO:0007669"/>
    <property type="project" value="InterPro"/>
</dbReference>
<protein>
    <recommendedName>
        <fullName evidence="5">Calcyclin-binding protein</fullName>
    </recommendedName>
</protein>
<proteinExistence type="predicted"/>
<comment type="caution">
    <text evidence="3">The sequence shown here is derived from an EMBL/GenBank/DDBJ whole genome shotgun (WGS) entry which is preliminary data.</text>
</comment>
<dbReference type="CDD" id="cd06468">
    <property type="entry name" value="p23_CacyBP"/>
    <property type="match status" value="1"/>
</dbReference>
<dbReference type="PROSITE" id="PS51203">
    <property type="entry name" value="CS"/>
    <property type="match status" value="1"/>
</dbReference>
<dbReference type="PANTHER" id="PTHR13164">
    <property type="entry name" value="CALICYLIN BINDING PROTEIN"/>
    <property type="match status" value="1"/>
</dbReference>
<name>A0AA39HRC6_9BILA</name>
<feature type="domain" description="CS" evidence="2">
    <location>
        <begin position="137"/>
        <end position="231"/>
    </location>
</feature>
<keyword evidence="4" id="KW-1185">Reference proteome</keyword>
<dbReference type="InterPro" id="IPR052289">
    <property type="entry name" value="Calcyclin-binding_UBL-bridge"/>
</dbReference>
<dbReference type="InterPro" id="IPR037893">
    <property type="entry name" value="CS_CacyBP"/>
</dbReference>
<reference evidence="3" key="1">
    <citation type="submission" date="2023-06" db="EMBL/GenBank/DDBJ databases">
        <title>Genomic analysis of the entomopathogenic nematode Steinernema hermaphroditum.</title>
        <authorList>
            <person name="Schwarz E.M."/>
            <person name="Heppert J.K."/>
            <person name="Baniya A."/>
            <person name="Schwartz H.T."/>
            <person name="Tan C.-H."/>
            <person name="Antoshechkin I."/>
            <person name="Sternberg P.W."/>
            <person name="Goodrich-Blair H."/>
            <person name="Dillman A.R."/>
        </authorList>
    </citation>
    <scope>NUCLEOTIDE SEQUENCE</scope>
    <source>
        <strain evidence="3">PS9179</strain>
        <tissue evidence="3">Whole animal</tissue>
    </source>
</reference>
<organism evidence="3 4">
    <name type="scientific">Steinernema hermaphroditum</name>
    <dbReference type="NCBI Taxonomy" id="289476"/>
    <lineage>
        <taxon>Eukaryota</taxon>
        <taxon>Metazoa</taxon>
        <taxon>Ecdysozoa</taxon>
        <taxon>Nematoda</taxon>
        <taxon>Chromadorea</taxon>
        <taxon>Rhabditida</taxon>
        <taxon>Tylenchina</taxon>
        <taxon>Panagrolaimomorpha</taxon>
        <taxon>Strongyloidoidea</taxon>
        <taxon>Steinernematidae</taxon>
        <taxon>Steinernema</taxon>
    </lineage>
</organism>
<feature type="domain" description="SGS" evidence="1">
    <location>
        <begin position="215"/>
        <end position="289"/>
    </location>
</feature>
<dbReference type="Pfam" id="PF04969">
    <property type="entry name" value="CS"/>
    <property type="match status" value="1"/>
</dbReference>
<dbReference type="EMBL" id="JAUCMV010000003">
    <property type="protein sequence ID" value="KAK0410662.1"/>
    <property type="molecule type" value="Genomic_DNA"/>
</dbReference>
<dbReference type="InterPro" id="IPR007052">
    <property type="entry name" value="CS_dom"/>
</dbReference>